<name>A0A3B0X9X4_9ZZZZ</name>
<sequence length="105" mass="11728">MLIVEASTLFICFLCILLCPPVSGQPDSGRFKLNIHSSPFTGILATTNYIDSHAKLLILPSISIQRIIAPKELKPISVTILYAIIVDIMQKSRFKYDIGVFRYVS</sequence>
<accession>A0A3B0X9X4</accession>
<dbReference type="EMBL" id="UOFJ01000028">
    <property type="protein sequence ID" value="VAW61193.1"/>
    <property type="molecule type" value="Genomic_DNA"/>
</dbReference>
<protein>
    <submittedName>
        <fullName evidence="1">Uncharacterized protein</fullName>
    </submittedName>
</protein>
<evidence type="ECO:0000313" key="1">
    <source>
        <dbReference type="EMBL" id="VAW61193.1"/>
    </source>
</evidence>
<gene>
    <name evidence="1" type="ORF">MNBD_GAMMA10-2140</name>
</gene>
<dbReference type="AlphaFoldDB" id="A0A3B0X9X4"/>
<reference evidence="1" key="1">
    <citation type="submission" date="2018-06" db="EMBL/GenBank/DDBJ databases">
        <authorList>
            <person name="Zhirakovskaya E."/>
        </authorList>
    </citation>
    <scope>NUCLEOTIDE SEQUENCE</scope>
</reference>
<proteinExistence type="predicted"/>
<organism evidence="1">
    <name type="scientific">hydrothermal vent metagenome</name>
    <dbReference type="NCBI Taxonomy" id="652676"/>
    <lineage>
        <taxon>unclassified sequences</taxon>
        <taxon>metagenomes</taxon>
        <taxon>ecological metagenomes</taxon>
    </lineage>
</organism>